<dbReference type="GO" id="GO:0030527">
    <property type="term" value="F:structural constituent of chromatin"/>
    <property type="evidence" value="ECO:0007669"/>
    <property type="project" value="InterPro"/>
</dbReference>
<dbReference type="GO" id="GO:0005634">
    <property type="term" value="C:nucleus"/>
    <property type="evidence" value="ECO:0007669"/>
    <property type="project" value="UniProtKB-SubCell"/>
</dbReference>
<dbReference type="Proteomes" id="UP000467840">
    <property type="component" value="Chromosome 16"/>
</dbReference>
<evidence type="ECO:0000313" key="5">
    <source>
        <dbReference type="EMBL" id="KAF2304746.1"/>
    </source>
</evidence>
<evidence type="ECO:0000256" key="3">
    <source>
        <dbReference type="SAM" id="MobiDB-lite"/>
    </source>
</evidence>
<evidence type="ECO:0000256" key="1">
    <source>
        <dbReference type="ARBA" id="ARBA00023125"/>
    </source>
</evidence>
<sequence>MAKGKTTNSPAALHHPPYFEMISEAISTLKERTGSSQPAIAKFIEDKYKNTLLPSNFKKLLSVQLKRFVKSERLIMVKNSYKLSSTEKLKLAIKETQDAKVLAKKPIARKEKIDKKITVKAAKTKRLSHVKTPEALKKANKNEKSAKTKRPSQVKTPDGFKKKRNSKKSHHPSPFLSTSKTVIREGVSANMYTKLGGYWRRRGYQRLNESGRRRRNQVELGSTRRRRFWRIKIKPKLKILKISSPKKFFVWLRDAYVKMMLGFANSRVIGAGGYGAGVPNGIAAFGKGPLKEYDDKMIIEIYKSLVMAQSQLVPRDATKLAPISRLAAIVE</sequence>
<dbReference type="InterPro" id="IPR036388">
    <property type="entry name" value="WH-like_DNA-bd_sf"/>
</dbReference>
<dbReference type="InterPro" id="IPR005819">
    <property type="entry name" value="H1/H5"/>
</dbReference>
<dbReference type="AlphaFoldDB" id="A0A6A6LXJ3"/>
<dbReference type="SUPFAM" id="SSF46785">
    <property type="entry name" value="Winged helix' DNA-binding domain"/>
    <property type="match status" value="1"/>
</dbReference>
<comment type="subcellular location">
    <subcellularLocation>
        <location evidence="2">Nucleus</location>
    </subcellularLocation>
</comment>
<comment type="similarity">
    <text evidence="2">Belongs to the histone H1/H5 family.</text>
</comment>
<evidence type="ECO:0000256" key="2">
    <source>
        <dbReference type="RuleBase" id="RU003894"/>
    </source>
</evidence>
<dbReference type="InterPro" id="IPR005818">
    <property type="entry name" value="Histone_H1/H5_H15"/>
</dbReference>
<dbReference type="GO" id="GO:0006334">
    <property type="term" value="P:nucleosome assembly"/>
    <property type="evidence" value="ECO:0007669"/>
    <property type="project" value="InterPro"/>
</dbReference>
<dbReference type="GO" id="GO:0003677">
    <property type="term" value="F:DNA binding"/>
    <property type="evidence" value="ECO:0007669"/>
    <property type="project" value="UniProtKB-KW"/>
</dbReference>
<keyword evidence="1 2" id="KW-0238">DNA-binding</keyword>
<feature type="compositionally biased region" description="Basic and acidic residues" evidence="3">
    <location>
        <begin position="131"/>
        <end position="146"/>
    </location>
</feature>
<keyword evidence="2" id="KW-0158">Chromosome</keyword>
<feature type="compositionally biased region" description="Basic residues" evidence="3">
    <location>
        <begin position="161"/>
        <end position="171"/>
    </location>
</feature>
<dbReference type="PRINTS" id="PR00624">
    <property type="entry name" value="HISTONEH5"/>
</dbReference>
<proteinExistence type="inferred from homology"/>
<accession>A0A6A6LXJ3</accession>
<keyword evidence="2" id="KW-0539">Nucleus</keyword>
<dbReference type="InterPro" id="IPR036390">
    <property type="entry name" value="WH_DNA-bd_sf"/>
</dbReference>
<keyword evidence="6" id="KW-1185">Reference proteome</keyword>
<dbReference type="CDD" id="cd00073">
    <property type="entry name" value="H15"/>
    <property type="match status" value="1"/>
</dbReference>
<dbReference type="EMBL" id="JAAGAX010000009">
    <property type="protein sequence ID" value="KAF2304746.1"/>
    <property type="molecule type" value="Genomic_DNA"/>
</dbReference>
<dbReference type="PANTHER" id="PTHR33702:SF5">
    <property type="entry name" value="OS01G0308600 PROTEIN"/>
    <property type="match status" value="1"/>
</dbReference>
<feature type="region of interest" description="Disordered" evidence="3">
    <location>
        <begin position="124"/>
        <end position="180"/>
    </location>
</feature>
<dbReference type="Pfam" id="PF00538">
    <property type="entry name" value="Linker_histone"/>
    <property type="match status" value="1"/>
</dbReference>
<gene>
    <name evidence="5" type="ORF">GH714_037804</name>
</gene>
<evidence type="ECO:0000313" key="6">
    <source>
        <dbReference type="Proteomes" id="UP000467840"/>
    </source>
</evidence>
<dbReference type="GO" id="GO:0000786">
    <property type="term" value="C:nucleosome"/>
    <property type="evidence" value="ECO:0007669"/>
    <property type="project" value="InterPro"/>
</dbReference>
<dbReference type="PANTHER" id="PTHR33702">
    <property type="entry name" value="BNAA09G40010D PROTEIN"/>
    <property type="match status" value="1"/>
</dbReference>
<feature type="domain" description="H15" evidence="4">
    <location>
        <begin position="14"/>
        <end position="85"/>
    </location>
</feature>
<dbReference type="SMART" id="SM00526">
    <property type="entry name" value="H15"/>
    <property type="match status" value="1"/>
</dbReference>
<name>A0A6A6LXJ3_HEVBR</name>
<protein>
    <recommendedName>
        <fullName evidence="4">H15 domain-containing protein</fullName>
    </recommendedName>
</protein>
<organism evidence="5 6">
    <name type="scientific">Hevea brasiliensis</name>
    <name type="common">Para rubber tree</name>
    <name type="synonym">Siphonia brasiliensis</name>
    <dbReference type="NCBI Taxonomy" id="3981"/>
    <lineage>
        <taxon>Eukaryota</taxon>
        <taxon>Viridiplantae</taxon>
        <taxon>Streptophyta</taxon>
        <taxon>Embryophyta</taxon>
        <taxon>Tracheophyta</taxon>
        <taxon>Spermatophyta</taxon>
        <taxon>Magnoliopsida</taxon>
        <taxon>eudicotyledons</taxon>
        <taxon>Gunneridae</taxon>
        <taxon>Pentapetalae</taxon>
        <taxon>rosids</taxon>
        <taxon>fabids</taxon>
        <taxon>Malpighiales</taxon>
        <taxon>Euphorbiaceae</taxon>
        <taxon>Crotonoideae</taxon>
        <taxon>Micrandreae</taxon>
        <taxon>Hevea</taxon>
    </lineage>
</organism>
<evidence type="ECO:0000259" key="4">
    <source>
        <dbReference type="PROSITE" id="PS51504"/>
    </source>
</evidence>
<comment type="caution">
    <text evidence="5">The sequence shown here is derived from an EMBL/GenBank/DDBJ whole genome shotgun (WGS) entry which is preliminary data.</text>
</comment>
<dbReference type="Gene3D" id="1.10.10.10">
    <property type="entry name" value="Winged helix-like DNA-binding domain superfamily/Winged helix DNA-binding domain"/>
    <property type="match status" value="1"/>
</dbReference>
<reference evidence="5 6" key="1">
    <citation type="journal article" date="2020" name="Mol. Plant">
        <title>The Chromosome-Based Rubber Tree Genome Provides New Insights into Spurge Genome Evolution and Rubber Biosynthesis.</title>
        <authorList>
            <person name="Liu J."/>
            <person name="Shi C."/>
            <person name="Shi C.C."/>
            <person name="Li W."/>
            <person name="Zhang Q.J."/>
            <person name="Zhang Y."/>
            <person name="Li K."/>
            <person name="Lu H.F."/>
            <person name="Shi C."/>
            <person name="Zhu S.T."/>
            <person name="Xiao Z.Y."/>
            <person name="Nan H."/>
            <person name="Yue Y."/>
            <person name="Zhu X.G."/>
            <person name="Wu Y."/>
            <person name="Hong X.N."/>
            <person name="Fan G.Y."/>
            <person name="Tong Y."/>
            <person name="Zhang D."/>
            <person name="Mao C.L."/>
            <person name="Liu Y.L."/>
            <person name="Hao S.J."/>
            <person name="Liu W.Q."/>
            <person name="Lv M.Q."/>
            <person name="Zhang H.B."/>
            <person name="Liu Y."/>
            <person name="Hu-Tang G.R."/>
            <person name="Wang J.P."/>
            <person name="Wang J.H."/>
            <person name="Sun Y.H."/>
            <person name="Ni S.B."/>
            <person name="Chen W.B."/>
            <person name="Zhang X.C."/>
            <person name="Jiao Y.N."/>
            <person name="Eichler E.E."/>
            <person name="Li G.H."/>
            <person name="Liu X."/>
            <person name="Gao L.Z."/>
        </authorList>
    </citation>
    <scope>NUCLEOTIDE SEQUENCE [LARGE SCALE GENOMIC DNA]</scope>
    <source>
        <strain evidence="6">cv. GT1</strain>
        <tissue evidence="5">Leaf</tissue>
    </source>
</reference>
<dbReference type="PROSITE" id="PS51504">
    <property type="entry name" value="H15"/>
    <property type="match status" value="1"/>
</dbReference>